<evidence type="ECO:0000256" key="4">
    <source>
        <dbReference type="ARBA" id="ARBA00022692"/>
    </source>
</evidence>
<evidence type="ECO:0000256" key="7">
    <source>
        <dbReference type="ARBA" id="ARBA00022958"/>
    </source>
</evidence>
<dbReference type="InterPro" id="IPR027359">
    <property type="entry name" value="Volt_channel_dom_sf"/>
</dbReference>
<dbReference type="GO" id="GO:0005267">
    <property type="term" value="F:potassium channel activity"/>
    <property type="evidence" value="ECO:0007669"/>
    <property type="project" value="UniProtKB-KW"/>
</dbReference>
<evidence type="ECO:0000313" key="15">
    <source>
        <dbReference type="EMBL" id="KAL3313621.1"/>
    </source>
</evidence>
<feature type="transmembrane region" description="Helical" evidence="13">
    <location>
        <begin position="296"/>
        <end position="315"/>
    </location>
</feature>
<dbReference type="InterPro" id="IPR003968">
    <property type="entry name" value="K_chnl_volt-dep_Kv"/>
</dbReference>
<keyword evidence="11" id="KW-0407">Ion channel</keyword>
<keyword evidence="9" id="KW-0406">Ion transport</keyword>
<dbReference type="InterPro" id="IPR007110">
    <property type="entry name" value="Ig-like_dom"/>
</dbReference>
<reference evidence="15 16" key="1">
    <citation type="submission" date="2024-11" db="EMBL/GenBank/DDBJ databases">
        <title>Adaptive evolution of stress response genes in parasites aligns with host niche diversity.</title>
        <authorList>
            <person name="Hahn C."/>
            <person name="Resl P."/>
        </authorList>
    </citation>
    <scope>NUCLEOTIDE SEQUENCE [LARGE SCALE GENOMIC DNA]</scope>
    <source>
        <strain evidence="15">EGGRZ-B1_66</strain>
        <tissue evidence="15">Body</tissue>
    </source>
</reference>
<dbReference type="PANTHER" id="PTHR11537:SF252">
    <property type="entry name" value="POTASSIUM VOLTAGE-GATED CHANNEL PROTEIN SHAW"/>
    <property type="match status" value="1"/>
</dbReference>
<evidence type="ECO:0000313" key="16">
    <source>
        <dbReference type="Proteomes" id="UP001626550"/>
    </source>
</evidence>
<evidence type="ECO:0000259" key="14">
    <source>
        <dbReference type="PROSITE" id="PS50835"/>
    </source>
</evidence>
<name>A0ABD2Q1X4_9PLAT</name>
<feature type="region of interest" description="Disordered" evidence="12">
    <location>
        <begin position="929"/>
        <end position="956"/>
    </location>
</feature>
<dbReference type="InterPro" id="IPR003599">
    <property type="entry name" value="Ig_sub"/>
</dbReference>
<keyword evidence="5" id="KW-0631">Potassium channel</keyword>
<dbReference type="AlphaFoldDB" id="A0ABD2Q1X4"/>
<keyword evidence="6" id="KW-0851">Voltage-gated channel</keyword>
<evidence type="ECO:0000256" key="10">
    <source>
        <dbReference type="ARBA" id="ARBA00023136"/>
    </source>
</evidence>
<organism evidence="15 16">
    <name type="scientific">Cichlidogyrus casuarinus</name>
    <dbReference type="NCBI Taxonomy" id="1844966"/>
    <lineage>
        <taxon>Eukaryota</taxon>
        <taxon>Metazoa</taxon>
        <taxon>Spiralia</taxon>
        <taxon>Lophotrochozoa</taxon>
        <taxon>Platyhelminthes</taxon>
        <taxon>Monogenea</taxon>
        <taxon>Monopisthocotylea</taxon>
        <taxon>Dactylogyridea</taxon>
        <taxon>Ancyrocephalidae</taxon>
        <taxon>Cichlidogyrus</taxon>
    </lineage>
</organism>
<evidence type="ECO:0000256" key="2">
    <source>
        <dbReference type="ARBA" id="ARBA00022448"/>
    </source>
</evidence>
<dbReference type="SMART" id="SM00409">
    <property type="entry name" value="IG"/>
    <property type="match status" value="2"/>
</dbReference>
<dbReference type="PRINTS" id="PR00169">
    <property type="entry name" value="KCHANNEL"/>
</dbReference>
<feature type="domain" description="Ig-like" evidence="14">
    <location>
        <begin position="814"/>
        <end position="868"/>
    </location>
</feature>
<dbReference type="Gene3D" id="1.20.120.350">
    <property type="entry name" value="Voltage-gated potassium channels. Chain C"/>
    <property type="match status" value="1"/>
</dbReference>
<dbReference type="SUPFAM" id="SSF48726">
    <property type="entry name" value="Immunoglobulin"/>
    <property type="match status" value="2"/>
</dbReference>
<dbReference type="Gene3D" id="2.60.40.10">
    <property type="entry name" value="Immunoglobulins"/>
    <property type="match status" value="3"/>
</dbReference>
<keyword evidence="16" id="KW-1185">Reference proteome</keyword>
<dbReference type="InterPro" id="IPR005821">
    <property type="entry name" value="Ion_trans_dom"/>
</dbReference>
<sequence>ETQETLQIIDQLDLDTDRRTEEELYEKFDLVDAFNNGTLTHWQKIRPRIWMLFEEPYSSIWSKVEPLNSHIALILIAFISVFFVMLSILSFCLKTSASSHIPHLQSSSVALRPEDSLELGNSYGTGQTGSESRAKGRQTRSALKQMHHWVFLNNTEPIKYFETIDIVCNAWFTFEIIIRYIIAHSKKQFVKSPVNLIDLIALLSFYADILLSHSKAIFTLHDNRYEILEFVSIVRIMRLFKLTKHIAGLKILIHTFKASMKELLLLVFFLMVFIVIFAALMYYAERFQHNPDNNFQSIPMGLWWAIVTMTTVGYGDMVPHTYLGMLVGAMCAITGVLTISLPVPVIVSNFSMFYSHTQARTKLPKQRRRILPVEAVRPKPHRSNPHFMRRHPMTGGATLLHATNDGIKNSVKQKVLEVNAQPQNKTVIANVNRISPAKEANTEEKEREEKNALLLKSKEQEEVYPTNGYTSNLADPPHSVKISPKSMVSAPVKSPHMGVKIGLTCQDMIREEFDHHCRDRTKVSIFGPEKNRLVSEGARVSLTCCYPAKNHGQDPDQLRWVDNNGKEVFDYFKSEESISDKGMAYFLTDYSKPEFLVSHLVLNNFTSINAGDYKCTPGPTFAKRVNANTVNLQVRPRLLKDFIPMPPNDRASAEDSMVAGYQRVYFKKVKEEARLSCRKYTNTLSADQITITWYFEGRRLALPQRIFLPEQEESEELEIEKRTSTPSVIDPSSLNITFQDDNQELIITEINRHHVGLFICKAESMNPFGSSAYGAESEGTNLNDSGYVKSNFLIQLQPMKVEIYAPPLIIPGQPKISKVSANRNDGATRFERDTNQKPQLQAQEGGLMELECRTTGYPPPRILWFRGGHAQNLERLLKRFGVVEKGKFTFDQDMASMLENKPFEEVKDQLGTLLADNGFLLNVVKSLGTESSSDTPTFFEDTRNASNGHKAQVRSS</sequence>
<dbReference type="Gene3D" id="1.10.287.70">
    <property type="match status" value="1"/>
</dbReference>
<dbReference type="EMBL" id="JBJKFK010001246">
    <property type="protein sequence ID" value="KAL3313621.1"/>
    <property type="molecule type" value="Genomic_DNA"/>
</dbReference>
<gene>
    <name evidence="15" type="primary">KCNC4_1</name>
    <name evidence="15" type="ORF">Ciccas_007776</name>
</gene>
<evidence type="ECO:0000256" key="8">
    <source>
        <dbReference type="ARBA" id="ARBA00022989"/>
    </source>
</evidence>
<evidence type="ECO:0000256" key="11">
    <source>
        <dbReference type="ARBA" id="ARBA00023303"/>
    </source>
</evidence>
<evidence type="ECO:0000256" key="1">
    <source>
        <dbReference type="ARBA" id="ARBA00004141"/>
    </source>
</evidence>
<keyword evidence="4 13" id="KW-0812">Transmembrane</keyword>
<feature type="domain" description="Ig-like" evidence="14">
    <location>
        <begin position="636"/>
        <end position="783"/>
    </location>
</feature>
<feature type="compositionally biased region" description="Polar residues" evidence="12">
    <location>
        <begin position="944"/>
        <end position="956"/>
    </location>
</feature>
<feature type="transmembrane region" description="Helical" evidence="13">
    <location>
        <begin position="263"/>
        <end position="284"/>
    </location>
</feature>
<evidence type="ECO:0000256" key="5">
    <source>
        <dbReference type="ARBA" id="ARBA00022826"/>
    </source>
</evidence>
<keyword evidence="10 13" id="KW-0472">Membrane</keyword>
<keyword evidence="7" id="KW-0630">Potassium</keyword>
<feature type="transmembrane region" description="Helical" evidence="13">
    <location>
        <begin position="322"/>
        <end position="347"/>
    </location>
</feature>
<dbReference type="InterPro" id="IPR036179">
    <property type="entry name" value="Ig-like_dom_sf"/>
</dbReference>
<dbReference type="FunFam" id="1.10.287.70:FF:000002">
    <property type="entry name" value="Potassium voltage-gated channel subfamily a member"/>
    <property type="match status" value="1"/>
</dbReference>
<evidence type="ECO:0000256" key="6">
    <source>
        <dbReference type="ARBA" id="ARBA00022882"/>
    </source>
</evidence>
<comment type="subcellular location">
    <subcellularLocation>
        <location evidence="1">Membrane</location>
        <topology evidence="1">Multi-pass membrane protein</topology>
    </subcellularLocation>
</comment>
<evidence type="ECO:0000256" key="12">
    <source>
        <dbReference type="SAM" id="MobiDB-lite"/>
    </source>
</evidence>
<feature type="transmembrane region" description="Helical" evidence="13">
    <location>
        <begin position="71"/>
        <end position="93"/>
    </location>
</feature>
<evidence type="ECO:0000256" key="9">
    <source>
        <dbReference type="ARBA" id="ARBA00023065"/>
    </source>
</evidence>
<evidence type="ECO:0000256" key="13">
    <source>
        <dbReference type="SAM" id="Phobius"/>
    </source>
</evidence>
<feature type="domain" description="Ig-like" evidence="14">
    <location>
        <begin position="521"/>
        <end position="616"/>
    </location>
</feature>
<feature type="non-terminal residue" evidence="15">
    <location>
        <position position="1"/>
    </location>
</feature>
<dbReference type="InterPro" id="IPR028325">
    <property type="entry name" value="VG_K_chnl"/>
</dbReference>
<keyword evidence="2" id="KW-0813">Transport</keyword>
<accession>A0ABD2Q1X4</accession>
<dbReference type="Pfam" id="PF00520">
    <property type="entry name" value="Ion_trans"/>
    <property type="match status" value="1"/>
</dbReference>
<dbReference type="Proteomes" id="UP001626550">
    <property type="component" value="Unassembled WGS sequence"/>
</dbReference>
<dbReference type="GO" id="GO:0034702">
    <property type="term" value="C:monoatomic ion channel complex"/>
    <property type="evidence" value="ECO:0007669"/>
    <property type="project" value="UniProtKB-KW"/>
</dbReference>
<evidence type="ECO:0000256" key="3">
    <source>
        <dbReference type="ARBA" id="ARBA00022538"/>
    </source>
</evidence>
<protein>
    <submittedName>
        <fullName evidence="15">Potassium voltage-gated channel subfamily C member 4</fullName>
    </submittedName>
</protein>
<dbReference type="PRINTS" id="PR01491">
    <property type="entry name" value="KVCHANNEL"/>
</dbReference>
<keyword evidence="3" id="KW-0633">Potassium transport</keyword>
<dbReference type="PANTHER" id="PTHR11537">
    <property type="entry name" value="VOLTAGE-GATED POTASSIUM CHANNEL"/>
    <property type="match status" value="1"/>
</dbReference>
<dbReference type="SUPFAM" id="SSF81324">
    <property type="entry name" value="Voltage-gated potassium channels"/>
    <property type="match status" value="1"/>
</dbReference>
<proteinExistence type="predicted"/>
<dbReference type="InterPro" id="IPR013783">
    <property type="entry name" value="Ig-like_fold"/>
</dbReference>
<keyword evidence="8 13" id="KW-1133">Transmembrane helix</keyword>
<comment type="caution">
    <text evidence="15">The sequence shown here is derived from an EMBL/GenBank/DDBJ whole genome shotgun (WGS) entry which is preliminary data.</text>
</comment>
<dbReference type="PROSITE" id="PS50835">
    <property type="entry name" value="IG_LIKE"/>
    <property type="match status" value="3"/>
</dbReference>